<evidence type="ECO:0000313" key="1">
    <source>
        <dbReference type="EMBL" id="JAI08080.1"/>
    </source>
</evidence>
<reference evidence="1" key="1">
    <citation type="submission" date="2014-11" db="EMBL/GenBank/DDBJ databases">
        <authorList>
            <person name="Amaro Gonzalez C."/>
        </authorList>
    </citation>
    <scope>NUCLEOTIDE SEQUENCE</scope>
</reference>
<reference evidence="1" key="2">
    <citation type="journal article" date="2015" name="Fish Shellfish Immunol.">
        <title>Early steps in the European eel (Anguilla anguilla)-Vibrio vulnificus interaction in the gills: Role of the RtxA13 toxin.</title>
        <authorList>
            <person name="Callol A."/>
            <person name="Pajuelo D."/>
            <person name="Ebbesson L."/>
            <person name="Teles M."/>
            <person name="MacKenzie S."/>
            <person name="Amaro C."/>
        </authorList>
    </citation>
    <scope>NUCLEOTIDE SEQUENCE</scope>
</reference>
<proteinExistence type="predicted"/>
<sequence>MLRALKSLFPRLHQNRSVPGSQGRNSVLLQRL</sequence>
<name>A0A0E9XZK3_ANGAN</name>
<dbReference type="AlphaFoldDB" id="A0A0E9XZK3"/>
<organism evidence="1">
    <name type="scientific">Anguilla anguilla</name>
    <name type="common">European freshwater eel</name>
    <name type="synonym">Muraena anguilla</name>
    <dbReference type="NCBI Taxonomy" id="7936"/>
    <lineage>
        <taxon>Eukaryota</taxon>
        <taxon>Metazoa</taxon>
        <taxon>Chordata</taxon>
        <taxon>Craniata</taxon>
        <taxon>Vertebrata</taxon>
        <taxon>Euteleostomi</taxon>
        <taxon>Actinopterygii</taxon>
        <taxon>Neopterygii</taxon>
        <taxon>Teleostei</taxon>
        <taxon>Anguilliformes</taxon>
        <taxon>Anguillidae</taxon>
        <taxon>Anguilla</taxon>
    </lineage>
</organism>
<accession>A0A0E9XZK3</accession>
<dbReference type="EMBL" id="GBXM01000498">
    <property type="protein sequence ID" value="JAI08080.1"/>
    <property type="molecule type" value="Transcribed_RNA"/>
</dbReference>
<protein>
    <submittedName>
        <fullName evidence="1">Uncharacterized protein</fullName>
    </submittedName>
</protein>